<dbReference type="GO" id="GO:0004803">
    <property type="term" value="F:transposase activity"/>
    <property type="evidence" value="ECO:0007669"/>
    <property type="project" value="InterPro"/>
</dbReference>
<protein>
    <submittedName>
        <fullName evidence="2">Transposase</fullName>
    </submittedName>
</protein>
<comment type="caution">
    <text evidence="2">The sequence shown here is derived from an EMBL/GenBank/DDBJ whole genome shotgun (WGS) entry which is preliminary data.</text>
</comment>
<dbReference type="GO" id="GO:0003677">
    <property type="term" value="F:DNA binding"/>
    <property type="evidence" value="ECO:0007669"/>
    <property type="project" value="InterPro"/>
</dbReference>
<accession>S1NEG4</accession>
<dbReference type="Gene3D" id="3.30.70.1290">
    <property type="entry name" value="Transposase IS200-like"/>
    <property type="match status" value="1"/>
</dbReference>
<keyword evidence="3" id="KW-1185">Reference proteome</keyword>
<dbReference type="PANTHER" id="PTHR33360">
    <property type="entry name" value="TRANSPOSASE FOR INSERTION SEQUENCE ELEMENT IS200"/>
    <property type="match status" value="1"/>
</dbReference>
<dbReference type="GO" id="GO:0006313">
    <property type="term" value="P:DNA transposition"/>
    <property type="evidence" value="ECO:0007669"/>
    <property type="project" value="InterPro"/>
</dbReference>
<dbReference type="SUPFAM" id="SSF143422">
    <property type="entry name" value="Transposase IS200-like"/>
    <property type="match status" value="1"/>
</dbReference>
<dbReference type="NCBIfam" id="NF033573">
    <property type="entry name" value="transpos_IS200"/>
    <property type="match status" value="1"/>
</dbReference>
<proteinExistence type="predicted"/>
<dbReference type="EMBL" id="ASWJ01000003">
    <property type="protein sequence ID" value="EOW87440.1"/>
    <property type="molecule type" value="Genomic_DNA"/>
</dbReference>
<evidence type="ECO:0000313" key="3">
    <source>
        <dbReference type="Proteomes" id="UP000014113"/>
    </source>
</evidence>
<evidence type="ECO:0000259" key="1">
    <source>
        <dbReference type="SMART" id="SM01321"/>
    </source>
</evidence>
<organism evidence="2 3">
    <name type="scientific">Enterococcus columbae DSM 7374 = ATCC 51263</name>
    <dbReference type="NCBI Taxonomy" id="1121865"/>
    <lineage>
        <taxon>Bacteria</taxon>
        <taxon>Bacillati</taxon>
        <taxon>Bacillota</taxon>
        <taxon>Bacilli</taxon>
        <taxon>Lactobacillales</taxon>
        <taxon>Enterococcaceae</taxon>
        <taxon>Enterococcus</taxon>
    </lineage>
</organism>
<dbReference type="InterPro" id="IPR036515">
    <property type="entry name" value="Transposase_17_sf"/>
</dbReference>
<name>S1NEG4_9ENTE</name>
<dbReference type="eggNOG" id="COG1943">
    <property type="taxonomic scope" value="Bacteria"/>
</dbReference>
<dbReference type="InterPro" id="IPR002686">
    <property type="entry name" value="Transposase_17"/>
</dbReference>
<dbReference type="SMART" id="SM01321">
    <property type="entry name" value="Y1_Tnp"/>
    <property type="match status" value="1"/>
</dbReference>
<evidence type="ECO:0000313" key="2">
    <source>
        <dbReference type="EMBL" id="EOW87440.1"/>
    </source>
</evidence>
<reference evidence="2 3" key="1">
    <citation type="submission" date="2013-03" db="EMBL/GenBank/DDBJ databases">
        <title>The Genome Sequence of Enterococcus columbae ATCC_51263 (PacBio/Illumina hybrid assembly).</title>
        <authorList>
            <consortium name="The Broad Institute Genomics Platform"/>
            <consortium name="The Broad Institute Genome Sequencing Center for Infectious Disease"/>
            <person name="Earl A."/>
            <person name="Russ C."/>
            <person name="Gilmore M."/>
            <person name="Surin D."/>
            <person name="Walker B."/>
            <person name="Young S."/>
            <person name="Zeng Q."/>
            <person name="Gargeya S."/>
            <person name="Fitzgerald M."/>
            <person name="Haas B."/>
            <person name="Abouelleil A."/>
            <person name="Allen A.W."/>
            <person name="Alvarado L."/>
            <person name="Arachchi H.M."/>
            <person name="Berlin A.M."/>
            <person name="Chapman S.B."/>
            <person name="Gainer-Dewar J."/>
            <person name="Goldberg J."/>
            <person name="Griggs A."/>
            <person name="Gujja S."/>
            <person name="Hansen M."/>
            <person name="Howarth C."/>
            <person name="Imamovic A."/>
            <person name="Ireland A."/>
            <person name="Larimer J."/>
            <person name="McCowan C."/>
            <person name="Murphy C."/>
            <person name="Pearson M."/>
            <person name="Poon T.W."/>
            <person name="Priest M."/>
            <person name="Roberts A."/>
            <person name="Saif S."/>
            <person name="Shea T."/>
            <person name="Sisk P."/>
            <person name="Sykes S."/>
            <person name="Wortman J."/>
            <person name="Nusbaum C."/>
            <person name="Birren B."/>
        </authorList>
    </citation>
    <scope>NUCLEOTIDE SEQUENCE [LARGE SCALE GENOMIC DNA]</scope>
    <source>
        <strain evidence="2 3">ATCC 51263</strain>
    </source>
</reference>
<dbReference type="Pfam" id="PF01797">
    <property type="entry name" value="Y1_Tnp"/>
    <property type="match status" value="1"/>
</dbReference>
<dbReference type="PANTHER" id="PTHR33360:SF4">
    <property type="entry name" value="TRANSPOSASE IS200-LIKE PROTEIN"/>
    <property type="match status" value="1"/>
</dbReference>
<feature type="domain" description="Transposase IS200-like" evidence="1">
    <location>
        <begin position="10"/>
        <end position="129"/>
    </location>
</feature>
<dbReference type="RefSeq" id="WP_016182883.1">
    <property type="nucleotide sequence ID" value="NZ_KE136347.1"/>
</dbReference>
<dbReference type="AlphaFoldDB" id="S1NEG4"/>
<gene>
    <name evidence="2" type="ORF">I568_00484</name>
</gene>
<sequence>MELDTNNHSVFLLYYHLILVTKYRRQVIDDDISDYAKAIFERISEPYHITLVEWNHDKDHVHIMFKAHPKTELTKFINAYKSASSRLIKRDFPRVKQFLWKEMFWSKSFCLLTTGGAPIDVIKKYIQNQGNNHK</sequence>
<dbReference type="Proteomes" id="UP000014113">
    <property type="component" value="Unassembled WGS sequence"/>
</dbReference>
<dbReference type="STRING" id="1121865.OMW_00720"/>
<dbReference type="PATRIC" id="fig|1121865.3.peg.711"/>